<evidence type="ECO:0000313" key="2">
    <source>
        <dbReference type="Proteomes" id="UP000681340"/>
    </source>
</evidence>
<sequence length="378" mass="39875">MGATMRRAPVAALVGAVAVSLAGAVPAGAAASWRIVAEPPLRPASRLVDVSVTGPADAWAVGYQDNRYGHIPAQPAALVRWDGRTWSESLLPAEFDSPEAVCAVTPANVWAVGQDDRQLPYAAHWNGTAWQGYPVPDQGRFSDVSARNGKPLVVGARRAGGALVMEWDGRRFTEVAVPGSDAWSSSLHAVASAPGGAAFAVGSWHVDDAGYPEPLIVQRTGGTWRVATLPKVLSARLTGIHARSATDAWAVGTIGYDTTRPQPLIMHWDGTSWQRVTPPTGSADLWAVGGDAAGNLWVTGSNPAEPYGVSYPGSLFLRYQAKKWSVVYGPKVRADDPFWAADPFLSAVENVPGTSAFWGVGTVSDPAKDHVALVERIG</sequence>
<reference evidence="1" key="1">
    <citation type="submission" date="2021-03" db="EMBL/GenBank/DDBJ databases">
        <title>Whole genome shotgun sequence of Actinoplanes auranticolor NBRC 12245.</title>
        <authorList>
            <person name="Komaki H."/>
            <person name="Tamura T."/>
        </authorList>
    </citation>
    <scope>NUCLEOTIDE SEQUENCE</scope>
    <source>
        <strain evidence="1">NBRC 12245</strain>
    </source>
</reference>
<proteinExistence type="predicted"/>
<protein>
    <submittedName>
        <fullName evidence="1">Uncharacterized protein</fullName>
    </submittedName>
</protein>
<accession>A0A919SDF6</accession>
<dbReference type="AlphaFoldDB" id="A0A919SDF6"/>
<evidence type="ECO:0000313" key="1">
    <source>
        <dbReference type="EMBL" id="GIM69647.1"/>
    </source>
</evidence>
<dbReference type="RefSeq" id="WP_212989682.1">
    <property type="nucleotide sequence ID" value="NZ_BAABEA010000039.1"/>
</dbReference>
<keyword evidence="2" id="KW-1185">Reference proteome</keyword>
<comment type="caution">
    <text evidence="1">The sequence shown here is derived from an EMBL/GenBank/DDBJ whole genome shotgun (WGS) entry which is preliminary data.</text>
</comment>
<dbReference type="Proteomes" id="UP000681340">
    <property type="component" value="Unassembled WGS sequence"/>
</dbReference>
<organism evidence="1 2">
    <name type="scientific">Actinoplanes auranticolor</name>
    <dbReference type="NCBI Taxonomy" id="47988"/>
    <lineage>
        <taxon>Bacteria</taxon>
        <taxon>Bacillati</taxon>
        <taxon>Actinomycetota</taxon>
        <taxon>Actinomycetes</taxon>
        <taxon>Micromonosporales</taxon>
        <taxon>Micromonosporaceae</taxon>
        <taxon>Actinoplanes</taxon>
    </lineage>
</organism>
<name>A0A919SDF6_9ACTN</name>
<gene>
    <name evidence="1" type="ORF">Aau02nite_37090</name>
</gene>
<dbReference type="EMBL" id="BOQL01000028">
    <property type="protein sequence ID" value="GIM69647.1"/>
    <property type="molecule type" value="Genomic_DNA"/>
</dbReference>